<dbReference type="EMBL" id="JAEHFW010000002">
    <property type="protein sequence ID" value="MBK0380165.1"/>
    <property type="molecule type" value="Genomic_DNA"/>
</dbReference>
<evidence type="ECO:0000313" key="2">
    <source>
        <dbReference type="Proteomes" id="UP000613193"/>
    </source>
</evidence>
<name>A0A934PW11_9SPHI</name>
<comment type="caution">
    <text evidence="1">The sequence shown here is derived from an EMBL/GenBank/DDBJ whole genome shotgun (WGS) entry which is preliminary data.</text>
</comment>
<sequence length="239" mass="27052">MLKKYILIIVILITTYKVEAQGYNFNDFGIGVEASRVKSFADLKNAYENNAYSVSLIFNYSPYVPVALEFQSGKLTGGGNTIEEDAATRRYSNKYKAAILHFDIQLGELMDYSGGGIANIFKHFYFGSGIGGIYNNVDANRVSMLDPNYKFPGDDKSVNLMIPFRVGYEIKIYDYNDFPRFGIDIGYRHNITFGEGLDGYTDPSSKFKNNAPDQYRQISIGLKYNFGTESSYYKSIRSF</sequence>
<organism evidence="1 2">
    <name type="scientific">Mucilaginibacter segetis</name>
    <dbReference type="NCBI Taxonomy" id="2793071"/>
    <lineage>
        <taxon>Bacteria</taxon>
        <taxon>Pseudomonadati</taxon>
        <taxon>Bacteroidota</taxon>
        <taxon>Sphingobacteriia</taxon>
        <taxon>Sphingobacteriales</taxon>
        <taxon>Sphingobacteriaceae</taxon>
        <taxon>Mucilaginibacter</taxon>
    </lineage>
</organism>
<gene>
    <name evidence="1" type="ORF">I5M19_12650</name>
</gene>
<dbReference type="Proteomes" id="UP000613193">
    <property type="component" value="Unassembled WGS sequence"/>
</dbReference>
<keyword evidence="2" id="KW-1185">Reference proteome</keyword>
<proteinExistence type="predicted"/>
<dbReference type="AlphaFoldDB" id="A0A934PW11"/>
<evidence type="ECO:0008006" key="3">
    <source>
        <dbReference type="Google" id="ProtNLM"/>
    </source>
</evidence>
<reference evidence="1" key="1">
    <citation type="submission" date="2020-12" db="EMBL/GenBank/DDBJ databases">
        <title>Bacterial novel species Mucilaginibacter sp. SD-g isolated from soil.</title>
        <authorList>
            <person name="Jung H.-Y."/>
        </authorList>
    </citation>
    <scope>NUCLEOTIDE SEQUENCE</scope>
    <source>
        <strain evidence="1">SD-g</strain>
    </source>
</reference>
<accession>A0A934PW11</accession>
<protein>
    <recommendedName>
        <fullName evidence="3">Outer membrane protein beta-barrel domain-containing protein</fullName>
    </recommendedName>
</protein>
<dbReference type="RefSeq" id="WP_200066694.1">
    <property type="nucleotide sequence ID" value="NZ_JAEHFW010000002.1"/>
</dbReference>
<evidence type="ECO:0000313" key="1">
    <source>
        <dbReference type="EMBL" id="MBK0380165.1"/>
    </source>
</evidence>